<evidence type="ECO:0000313" key="2">
    <source>
        <dbReference type="EMBL" id="SJN18100.1"/>
    </source>
</evidence>
<organism evidence="2 3">
    <name type="scientific">Micrococcus lylae</name>
    <dbReference type="NCBI Taxonomy" id="1273"/>
    <lineage>
        <taxon>Bacteria</taxon>
        <taxon>Bacillati</taxon>
        <taxon>Actinomycetota</taxon>
        <taxon>Actinomycetes</taxon>
        <taxon>Micrococcales</taxon>
        <taxon>Micrococcaceae</taxon>
        <taxon>Micrococcus</taxon>
    </lineage>
</organism>
<name>A0A1R4IE54_9MICC</name>
<proteinExistence type="predicted"/>
<sequence length="47" mass="4711">MGSEAGGRHRGPRPPPGASTGAELMWGMKHADGVGDGRTAGRHGGMV</sequence>
<evidence type="ECO:0000313" key="3">
    <source>
        <dbReference type="Proteomes" id="UP000196230"/>
    </source>
</evidence>
<evidence type="ECO:0000256" key="1">
    <source>
        <dbReference type="SAM" id="MobiDB-lite"/>
    </source>
</evidence>
<accession>A0A1R4IE54</accession>
<dbReference type="EMBL" id="FUKP01000012">
    <property type="protein sequence ID" value="SJN18100.1"/>
    <property type="molecule type" value="Genomic_DNA"/>
</dbReference>
<protein>
    <submittedName>
        <fullName evidence="2">Uncharacterized protein</fullName>
    </submittedName>
</protein>
<dbReference type="Proteomes" id="UP000196230">
    <property type="component" value="Unassembled WGS sequence"/>
</dbReference>
<reference evidence="2 3" key="1">
    <citation type="submission" date="2017-02" db="EMBL/GenBank/DDBJ databases">
        <authorList>
            <person name="Peterson S.W."/>
        </authorList>
    </citation>
    <scope>NUCLEOTIDE SEQUENCE [LARGE SCALE GENOMIC DNA]</scope>
    <source>
        <strain evidence="2 3">2B3F</strain>
    </source>
</reference>
<dbReference type="AlphaFoldDB" id="A0A1R4IE54"/>
<gene>
    <name evidence="2" type="ORF">FM125_01780</name>
</gene>
<feature type="region of interest" description="Disordered" evidence="1">
    <location>
        <begin position="1"/>
        <end position="47"/>
    </location>
</feature>
<feature type="compositionally biased region" description="Gly residues" evidence="1">
    <location>
        <begin position="36"/>
        <end position="47"/>
    </location>
</feature>